<feature type="transmembrane region" description="Helical" evidence="7">
    <location>
        <begin position="293"/>
        <end position="314"/>
    </location>
</feature>
<evidence type="ECO:0000256" key="1">
    <source>
        <dbReference type="ARBA" id="ARBA00004651"/>
    </source>
</evidence>
<evidence type="ECO:0000259" key="10">
    <source>
        <dbReference type="Pfam" id="PF21088"/>
    </source>
</evidence>
<organism evidence="11 12">
    <name type="scientific">Aurantiacibacter atlanticus</name>
    <dbReference type="NCBI Taxonomy" id="1648404"/>
    <lineage>
        <taxon>Bacteria</taxon>
        <taxon>Pseudomonadati</taxon>
        <taxon>Pseudomonadota</taxon>
        <taxon>Alphaproteobacteria</taxon>
        <taxon>Sphingomonadales</taxon>
        <taxon>Erythrobacteraceae</taxon>
        <taxon>Aurantiacibacter</taxon>
    </lineage>
</organism>
<evidence type="ECO:0000256" key="2">
    <source>
        <dbReference type="ARBA" id="ARBA00008017"/>
    </source>
</evidence>
<dbReference type="Pfam" id="PF00924">
    <property type="entry name" value="MS_channel_2nd"/>
    <property type="match status" value="1"/>
</dbReference>
<dbReference type="GO" id="GO:0008381">
    <property type="term" value="F:mechanosensitive monoatomic ion channel activity"/>
    <property type="evidence" value="ECO:0007669"/>
    <property type="project" value="UniProtKB-ARBA"/>
</dbReference>
<dbReference type="InterPro" id="IPR011066">
    <property type="entry name" value="MscS_channel_C_sf"/>
</dbReference>
<dbReference type="KEGG" id="ery:CP97_14881"/>
<dbReference type="Gene3D" id="2.30.30.60">
    <property type="match status" value="1"/>
</dbReference>
<dbReference type="SUPFAM" id="SSF82861">
    <property type="entry name" value="Mechanosensitive channel protein MscS (YggB), transmembrane region"/>
    <property type="match status" value="1"/>
</dbReference>
<feature type="transmembrane region" description="Helical" evidence="7">
    <location>
        <begin position="249"/>
        <end position="273"/>
    </location>
</feature>
<evidence type="ECO:0000313" key="12">
    <source>
        <dbReference type="Proteomes" id="UP000059113"/>
    </source>
</evidence>
<dbReference type="Gene3D" id="1.10.287.1260">
    <property type="match status" value="1"/>
</dbReference>
<dbReference type="SUPFAM" id="SSF50182">
    <property type="entry name" value="Sm-like ribonucleoproteins"/>
    <property type="match status" value="1"/>
</dbReference>
<dbReference type="AlphaFoldDB" id="A0A161J4I3"/>
<name>A0A161J4I3_9SPHN</name>
<evidence type="ECO:0000256" key="6">
    <source>
        <dbReference type="ARBA" id="ARBA00023136"/>
    </source>
</evidence>
<dbReference type="InterPro" id="IPR049142">
    <property type="entry name" value="MS_channel_1st"/>
</dbReference>
<evidence type="ECO:0000259" key="9">
    <source>
        <dbReference type="Pfam" id="PF21082"/>
    </source>
</evidence>
<dbReference type="Proteomes" id="UP000059113">
    <property type="component" value="Plasmid"/>
</dbReference>
<comment type="similarity">
    <text evidence="2">Belongs to the MscS (TC 1.A.23) family.</text>
</comment>
<reference evidence="11 12" key="1">
    <citation type="submission" date="2016-04" db="EMBL/GenBank/DDBJ databases">
        <title>The complete genome sequence of Erythrobacter atlanticus s21-N3.</title>
        <authorList>
            <person name="Wang W."/>
            <person name="Wang L."/>
            <person name="Zhuang L."/>
            <person name="Shao Z."/>
        </authorList>
    </citation>
    <scope>NUCLEOTIDE SEQUENCE [LARGE SCALE GENOMIC DNA]</scope>
    <source>
        <strain evidence="12">s21-N3</strain>
        <plasmid evidence="12">Plasmid</plasmid>
    </source>
</reference>
<feature type="transmembrane region" description="Helical" evidence="7">
    <location>
        <begin position="213"/>
        <end position="237"/>
    </location>
</feature>
<accession>A0A161J4I3</accession>
<dbReference type="GO" id="GO:0005886">
    <property type="term" value="C:plasma membrane"/>
    <property type="evidence" value="ECO:0007669"/>
    <property type="project" value="UniProtKB-SubCell"/>
</dbReference>
<dbReference type="SUPFAM" id="SSF82689">
    <property type="entry name" value="Mechanosensitive channel protein MscS (YggB), C-terminal domain"/>
    <property type="match status" value="1"/>
</dbReference>
<dbReference type="InterPro" id="IPR023408">
    <property type="entry name" value="MscS_beta-dom_sf"/>
</dbReference>
<dbReference type="PANTHER" id="PTHR30566:SF5">
    <property type="entry name" value="MECHANOSENSITIVE ION CHANNEL PROTEIN 1, MITOCHONDRIAL-RELATED"/>
    <property type="match status" value="1"/>
</dbReference>
<feature type="domain" description="Mechanosensitive ion channel transmembrane helices 2/3" evidence="10">
    <location>
        <begin position="338"/>
        <end position="376"/>
    </location>
</feature>
<evidence type="ECO:0000259" key="8">
    <source>
        <dbReference type="Pfam" id="PF00924"/>
    </source>
</evidence>
<comment type="subcellular location">
    <subcellularLocation>
        <location evidence="1">Cell membrane</location>
        <topology evidence="1">Multi-pass membrane protein</topology>
    </subcellularLocation>
</comment>
<evidence type="ECO:0000256" key="4">
    <source>
        <dbReference type="ARBA" id="ARBA00022692"/>
    </source>
</evidence>
<dbReference type="Pfam" id="PF21088">
    <property type="entry name" value="MS_channel_1st"/>
    <property type="match status" value="1"/>
</dbReference>
<evidence type="ECO:0000256" key="7">
    <source>
        <dbReference type="SAM" id="Phobius"/>
    </source>
</evidence>
<keyword evidence="6 7" id="KW-0472">Membrane</keyword>
<sequence length="555" mass="59956">MKPLRNCDGQRLPDNIPIGPISVLRLSALLLLVACAALTPASAQIAPVAEPMAEQAAEVATDPFGRETPRGTVTGLISALAAKDYTRAAHYFHLSAEEDEAQLVDQGAIWATKLQAALDQQGTLLPFGALSNEASGRLDDELPADTEEVGRLGGEESLPILLTRTDSPVGSEVWGISQETVEALEAVSVAATNPAEPEDGESAEVAGAPLQDWALLLGSAAGSFFLYWLISAGLLAIMRRFVADREKSAIYRFTQAALPPLSLFLAVVTFHLWTGSIEASIVARQTLLRYIGIVGWVALAWFALRLVDAIARVASARMERRQRRQAVSVVVLLRRTAKIVLFLLATVAVLDTLGVDVTTGIAALGIGGIALALGAQKAVENLIGSLNVIADRPVQVGDFCRAGDIVGTVEDIGMRSTRIRTNERTLVTIPNGDFSSREIENFAKRDRFLFNPTIGVEYGISAGQLRRAVEIIEQILRDHHLIEKDGLRARFAHFGESSLDIEIWSYIMVADYAESRLIRQELLLAIFERLKAAGLAIAYPTRTVHLVTQENDVGA</sequence>
<dbReference type="InterPro" id="IPR049278">
    <property type="entry name" value="MS_channel_C"/>
</dbReference>
<gene>
    <name evidence="11" type="ORF">CP97_14881</name>
</gene>
<dbReference type="Gene3D" id="3.30.70.100">
    <property type="match status" value="1"/>
</dbReference>
<dbReference type="InterPro" id="IPR011014">
    <property type="entry name" value="MscS_channel_TM-2"/>
</dbReference>
<keyword evidence="3" id="KW-1003">Cell membrane</keyword>
<dbReference type="PANTHER" id="PTHR30566">
    <property type="entry name" value="YNAI-RELATED MECHANOSENSITIVE ION CHANNEL"/>
    <property type="match status" value="1"/>
</dbReference>
<dbReference type="EMBL" id="CP015441">
    <property type="protein sequence ID" value="ANC50569.1"/>
    <property type="molecule type" value="Genomic_DNA"/>
</dbReference>
<keyword evidence="11" id="KW-0614">Plasmid</keyword>
<feature type="domain" description="Mechanosensitive ion channel MscS C-terminal" evidence="9">
    <location>
        <begin position="453"/>
        <end position="537"/>
    </location>
</feature>
<protein>
    <submittedName>
        <fullName evidence="11">Potassium efflux system KefA protein / Small-conductance mechanosensitive channel</fullName>
    </submittedName>
</protein>
<dbReference type="InterPro" id="IPR010920">
    <property type="entry name" value="LSM_dom_sf"/>
</dbReference>
<keyword evidence="5 7" id="KW-1133">Transmembrane helix</keyword>
<geneLocation type="plasmid" evidence="12"/>
<feature type="domain" description="Mechanosensitive ion channel MscS" evidence="8">
    <location>
        <begin position="378"/>
        <end position="443"/>
    </location>
</feature>
<keyword evidence="4 7" id="KW-0812">Transmembrane</keyword>
<dbReference type="Pfam" id="PF21082">
    <property type="entry name" value="MS_channel_3rd"/>
    <property type="match status" value="1"/>
</dbReference>
<evidence type="ECO:0000256" key="3">
    <source>
        <dbReference type="ARBA" id="ARBA00022475"/>
    </source>
</evidence>
<evidence type="ECO:0000256" key="5">
    <source>
        <dbReference type="ARBA" id="ARBA00022989"/>
    </source>
</evidence>
<keyword evidence="12" id="KW-1185">Reference proteome</keyword>
<proteinExistence type="inferred from homology"/>
<dbReference type="InterPro" id="IPR006685">
    <property type="entry name" value="MscS_channel_2nd"/>
</dbReference>
<evidence type="ECO:0000313" key="11">
    <source>
        <dbReference type="EMBL" id="ANC50569.1"/>
    </source>
</evidence>
<feature type="transmembrane region" description="Helical" evidence="7">
    <location>
        <begin position="326"/>
        <end position="349"/>
    </location>
</feature>
<feature type="transmembrane region" description="Helical" evidence="7">
    <location>
        <begin position="355"/>
        <end position="375"/>
    </location>
</feature>